<sequence length="92" mass="10008">AGTAALLACTICLSREPHNVAQCDAKQLWDGVPAHCQKTDTGRLQDPKGKILCFDWQRATGCKSMTHDSKHECSGCGEKDHGTQKCPRVQKA</sequence>
<feature type="non-terminal residue" evidence="2">
    <location>
        <position position="1"/>
    </location>
</feature>
<proteinExistence type="predicted"/>
<comment type="caution">
    <text evidence="2">The sequence shown here is derived from an EMBL/GenBank/DDBJ whole genome shotgun (WGS) entry which is preliminary data.</text>
</comment>
<dbReference type="Proteomes" id="UP000298030">
    <property type="component" value="Unassembled WGS sequence"/>
</dbReference>
<evidence type="ECO:0000313" key="2">
    <source>
        <dbReference type="EMBL" id="TEB36463.1"/>
    </source>
</evidence>
<reference evidence="2 3" key="1">
    <citation type="journal article" date="2019" name="Nat. Ecol. Evol.">
        <title>Megaphylogeny resolves global patterns of mushroom evolution.</title>
        <authorList>
            <person name="Varga T."/>
            <person name="Krizsan K."/>
            <person name="Foldi C."/>
            <person name="Dima B."/>
            <person name="Sanchez-Garcia M."/>
            <person name="Sanchez-Ramirez S."/>
            <person name="Szollosi G.J."/>
            <person name="Szarkandi J.G."/>
            <person name="Papp V."/>
            <person name="Albert L."/>
            <person name="Andreopoulos W."/>
            <person name="Angelini C."/>
            <person name="Antonin V."/>
            <person name="Barry K.W."/>
            <person name="Bougher N.L."/>
            <person name="Buchanan P."/>
            <person name="Buyck B."/>
            <person name="Bense V."/>
            <person name="Catcheside P."/>
            <person name="Chovatia M."/>
            <person name="Cooper J."/>
            <person name="Damon W."/>
            <person name="Desjardin D."/>
            <person name="Finy P."/>
            <person name="Geml J."/>
            <person name="Haridas S."/>
            <person name="Hughes K."/>
            <person name="Justo A."/>
            <person name="Karasinski D."/>
            <person name="Kautmanova I."/>
            <person name="Kiss B."/>
            <person name="Kocsube S."/>
            <person name="Kotiranta H."/>
            <person name="LaButti K.M."/>
            <person name="Lechner B.E."/>
            <person name="Liimatainen K."/>
            <person name="Lipzen A."/>
            <person name="Lukacs Z."/>
            <person name="Mihaltcheva S."/>
            <person name="Morgado L.N."/>
            <person name="Niskanen T."/>
            <person name="Noordeloos M.E."/>
            <person name="Ohm R.A."/>
            <person name="Ortiz-Santana B."/>
            <person name="Ovrebo C."/>
            <person name="Racz N."/>
            <person name="Riley R."/>
            <person name="Savchenko A."/>
            <person name="Shiryaev A."/>
            <person name="Soop K."/>
            <person name="Spirin V."/>
            <person name="Szebenyi C."/>
            <person name="Tomsovsky M."/>
            <person name="Tulloss R.E."/>
            <person name="Uehling J."/>
            <person name="Grigoriev I.V."/>
            <person name="Vagvolgyi C."/>
            <person name="Papp T."/>
            <person name="Martin F.M."/>
            <person name="Miettinen O."/>
            <person name="Hibbett D.S."/>
            <person name="Nagy L.G."/>
        </authorList>
    </citation>
    <scope>NUCLEOTIDE SEQUENCE [LARGE SCALE GENOMIC DNA]</scope>
    <source>
        <strain evidence="2 3">FP101781</strain>
    </source>
</reference>
<dbReference type="OrthoDB" id="2158839at2759"/>
<gene>
    <name evidence="2" type="ORF">FA13DRAFT_1622883</name>
</gene>
<dbReference type="AlphaFoldDB" id="A0A4Y7TQL5"/>
<dbReference type="STRING" id="71717.A0A4Y7TQL5"/>
<feature type="region of interest" description="Disordered" evidence="1">
    <location>
        <begin position="73"/>
        <end position="92"/>
    </location>
</feature>
<dbReference type="EMBL" id="QPFP01000005">
    <property type="protein sequence ID" value="TEB36463.1"/>
    <property type="molecule type" value="Genomic_DNA"/>
</dbReference>
<organism evidence="2 3">
    <name type="scientific">Coprinellus micaceus</name>
    <name type="common">Glistening ink-cap mushroom</name>
    <name type="synonym">Coprinus micaceus</name>
    <dbReference type="NCBI Taxonomy" id="71717"/>
    <lineage>
        <taxon>Eukaryota</taxon>
        <taxon>Fungi</taxon>
        <taxon>Dikarya</taxon>
        <taxon>Basidiomycota</taxon>
        <taxon>Agaricomycotina</taxon>
        <taxon>Agaricomycetes</taxon>
        <taxon>Agaricomycetidae</taxon>
        <taxon>Agaricales</taxon>
        <taxon>Agaricineae</taxon>
        <taxon>Psathyrellaceae</taxon>
        <taxon>Coprinellus</taxon>
    </lineage>
</organism>
<keyword evidence="3" id="KW-1185">Reference proteome</keyword>
<protein>
    <submittedName>
        <fullName evidence="2">Uncharacterized protein</fullName>
    </submittedName>
</protein>
<evidence type="ECO:0000313" key="3">
    <source>
        <dbReference type="Proteomes" id="UP000298030"/>
    </source>
</evidence>
<name>A0A4Y7TQL5_COPMI</name>
<feature type="compositionally biased region" description="Basic and acidic residues" evidence="1">
    <location>
        <begin position="73"/>
        <end position="83"/>
    </location>
</feature>
<evidence type="ECO:0000256" key="1">
    <source>
        <dbReference type="SAM" id="MobiDB-lite"/>
    </source>
</evidence>
<accession>A0A4Y7TQL5</accession>